<dbReference type="Proteomes" id="UP000662200">
    <property type="component" value="Unassembled WGS sequence"/>
</dbReference>
<keyword evidence="2" id="KW-0812">Transmembrane</keyword>
<name>A0A8J3FE60_9ACTN</name>
<keyword evidence="4" id="KW-1185">Reference proteome</keyword>
<evidence type="ECO:0000256" key="2">
    <source>
        <dbReference type="SAM" id="Phobius"/>
    </source>
</evidence>
<dbReference type="RefSeq" id="WP_189112200.1">
    <property type="nucleotide sequence ID" value="NZ_BMQC01000001.1"/>
</dbReference>
<keyword evidence="2" id="KW-0472">Membrane</keyword>
<protein>
    <recommendedName>
        <fullName evidence="5">Secreted protein</fullName>
    </recommendedName>
</protein>
<reference evidence="3" key="1">
    <citation type="journal article" date="2014" name="Int. J. Syst. Evol. Microbiol.">
        <title>Complete genome sequence of Corynebacterium casei LMG S-19264T (=DSM 44701T), isolated from a smear-ripened cheese.</title>
        <authorList>
            <consortium name="US DOE Joint Genome Institute (JGI-PGF)"/>
            <person name="Walter F."/>
            <person name="Albersmeier A."/>
            <person name="Kalinowski J."/>
            <person name="Ruckert C."/>
        </authorList>
    </citation>
    <scope>NUCLEOTIDE SEQUENCE</scope>
    <source>
        <strain evidence="3">JCM 3091</strain>
    </source>
</reference>
<evidence type="ECO:0000256" key="1">
    <source>
        <dbReference type="SAM" id="MobiDB-lite"/>
    </source>
</evidence>
<gene>
    <name evidence="3" type="ORF">GCM10010124_01710</name>
</gene>
<keyword evidence="2" id="KW-1133">Transmembrane helix</keyword>
<feature type="transmembrane region" description="Helical" evidence="2">
    <location>
        <begin position="35"/>
        <end position="56"/>
    </location>
</feature>
<sequence length="331" mass="33357">MATASGPGPTEPPSADPGSAAPAAAAAARAPADRAALRMAGIVGGLIVALLGGFGLGRAATQPATAPPVGASHVDVPGAPQHGHGGTAGVNGESVVGGVANGLAAVAVGYRIVPGATVLPPGAARPFTFRILDAAGATVTRFIDNHERKLHLIVLRRDVTGFQHLHPVMAPDGTWSIPLRLPAPGIWHAYADFIAADAAGRQTPVTLGVDLTAPGAYAPAPLPAPAAAVAVGGYRVALEGSARAGAIQPVRFRVTRGGDPAPLDRYLGAYGHLVVIRTSDLGYVHVHADVTMAADAVQFWLSPPSPGTYRAFLDFSTGGAVRTAPFTLNVT</sequence>
<feature type="region of interest" description="Disordered" evidence="1">
    <location>
        <begin position="1"/>
        <end position="22"/>
    </location>
</feature>
<dbReference type="AlphaFoldDB" id="A0A8J3FE60"/>
<organism evidence="3 4">
    <name type="scientific">Pilimelia terevasa</name>
    <dbReference type="NCBI Taxonomy" id="53372"/>
    <lineage>
        <taxon>Bacteria</taxon>
        <taxon>Bacillati</taxon>
        <taxon>Actinomycetota</taxon>
        <taxon>Actinomycetes</taxon>
        <taxon>Micromonosporales</taxon>
        <taxon>Micromonosporaceae</taxon>
        <taxon>Pilimelia</taxon>
    </lineage>
</organism>
<proteinExistence type="predicted"/>
<accession>A0A8J3FE60</accession>
<evidence type="ECO:0008006" key="5">
    <source>
        <dbReference type="Google" id="ProtNLM"/>
    </source>
</evidence>
<reference evidence="3" key="2">
    <citation type="submission" date="2020-09" db="EMBL/GenBank/DDBJ databases">
        <authorList>
            <person name="Sun Q."/>
            <person name="Ohkuma M."/>
        </authorList>
    </citation>
    <scope>NUCLEOTIDE SEQUENCE</scope>
    <source>
        <strain evidence="3">JCM 3091</strain>
    </source>
</reference>
<dbReference type="EMBL" id="BMQC01000001">
    <property type="protein sequence ID" value="GGK12820.1"/>
    <property type="molecule type" value="Genomic_DNA"/>
</dbReference>
<evidence type="ECO:0000313" key="4">
    <source>
        <dbReference type="Proteomes" id="UP000662200"/>
    </source>
</evidence>
<evidence type="ECO:0000313" key="3">
    <source>
        <dbReference type="EMBL" id="GGK12820.1"/>
    </source>
</evidence>
<comment type="caution">
    <text evidence="3">The sequence shown here is derived from an EMBL/GenBank/DDBJ whole genome shotgun (WGS) entry which is preliminary data.</text>
</comment>